<protein>
    <submittedName>
        <fullName evidence="1">Uncharacterized protein</fullName>
    </submittedName>
</protein>
<accession>A0A0B8NZ97</accession>
<sequence length="90" mass="10221">MKTMTEQNETEQQIIEIVENQIESGEPKKVTETLMRLMMTGNSREDSIALIGCALGIELFDVVNNGAEFNQKRYAEHLDRLPDLGFMEGE</sequence>
<keyword evidence="2" id="KW-1185">Reference proteome</keyword>
<organism evidence="1 2">
    <name type="scientific">Vibrio ishigakensis</name>
    <dbReference type="NCBI Taxonomy" id="1481914"/>
    <lineage>
        <taxon>Bacteria</taxon>
        <taxon>Pseudomonadati</taxon>
        <taxon>Pseudomonadota</taxon>
        <taxon>Gammaproteobacteria</taxon>
        <taxon>Vibrionales</taxon>
        <taxon>Vibrionaceae</taxon>
        <taxon>Vibrio</taxon>
    </lineage>
</organism>
<proteinExistence type="predicted"/>
<dbReference type="EMBL" id="BBRZ01000028">
    <property type="protein sequence ID" value="GAM56353.1"/>
    <property type="molecule type" value="Genomic_DNA"/>
</dbReference>
<name>A0A0B8NZ97_9VIBR</name>
<gene>
    <name evidence="1" type="ORF">JCM19231_1010</name>
</gene>
<evidence type="ECO:0000313" key="2">
    <source>
        <dbReference type="Proteomes" id="UP000031671"/>
    </source>
</evidence>
<comment type="caution">
    <text evidence="1">The sequence shown here is derived from an EMBL/GenBank/DDBJ whole genome shotgun (WGS) entry which is preliminary data.</text>
</comment>
<reference evidence="1 2" key="2">
    <citation type="submission" date="2015-01" db="EMBL/GenBank/DDBJ databases">
        <authorList>
            <consortium name="NBRP consortium"/>
            <person name="Sawabe T."/>
            <person name="Meirelles P."/>
            <person name="Feng G."/>
            <person name="Sayaka M."/>
            <person name="Hattori M."/>
            <person name="Ohkuma M."/>
        </authorList>
    </citation>
    <scope>NUCLEOTIDE SEQUENCE [LARGE SCALE GENOMIC DNA]</scope>
    <source>
        <strain evidence="2">JCM 19231</strain>
    </source>
</reference>
<reference evidence="1 2" key="1">
    <citation type="submission" date="2015-01" db="EMBL/GenBank/DDBJ databases">
        <title>Vibrio sp. C1 JCM 19231 whole genome shotgun sequence.</title>
        <authorList>
            <person name="Sawabe T."/>
            <person name="Meirelles P."/>
            <person name="Feng G."/>
            <person name="Sayaka M."/>
            <person name="Hattori M."/>
            <person name="Ohkuma M."/>
        </authorList>
    </citation>
    <scope>NUCLEOTIDE SEQUENCE [LARGE SCALE GENOMIC DNA]</scope>
    <source>
        <strain evidence="2">JCM 19231</strain>
    </source>
</reference>
<evidence type="ECO:0000313" key="1">
    <source>
        <dbReference type="EMBL" id="GAM56353.1"/>
    </source>
</evidence>
<dbReference type="AlphaFoldDB" id="A0A0B8NZ97"/>
<dbReference type="Proteomes" id="UP000031671">
    <property type="component" value="Unassembled WGS sequence"/>
</dbReference>